<keyword evidence="3" id="KW-1185">Reference proteome</keyword>
<dbReference type="RefSeq" id="WP_301416877.1">
    <property type="nucleotide sequence ID" value="NZ_CP098023.1"/>
</dbReference>
<reference evidence="2 3" key="1">
    <citation type="submission" date="2022-05" db="EMBL/GenBank/DDBJ databases">
        <title>Microbulbifer sp. nov., isolated from sponge.</title>
        <authorList>
            <person name="Gao L."/>
        </authorList>
    </citation>
    <scope>NUCLEOTIDE SEQUENCE [LARGE SCALE GENOMIC DNA]</scope>
    <source>
        <strain evidence="2 3">MI-G</strain>
    </source>
</reference>
<dbReference type="PROSITE" id="PS51301">
    <property type="entry name" value="KILA_N"/>
    <property type="match status" value="1"/>
</dbReference>
<accession>A0ABY9EBX1</accession>
<dbReference type="InterPro" id="IPR018004">
    <property type="entry name" value="KilA/APSES_HTH"/>
</dbReference>
<dbReference type="Pfam" id="PF04383">
    <property type="entry name" value="KilA-N"/>
    <property type="match status" value="1"/>
</dbReference>
<name>A0ABY9EBX1_9GAMM</name>
<evidence type="ECO:0000313" key="2">
    <source>
        <dbReference type="EMBL" id="WKD50514.1"/>
    </source>
</evidence>
<dbReference type="InterPro" id="IPR017880">
    <property type="entry name" value="KilA_N"/>
</dbReference>
<feature type="domain" description="KilA-N" evidence="1">
    <location>
        <begin position="1"/>
        <end position="108"/>
    </location>
</feature>
<sequence>MNSANQLPVIAGVEITTDAEGRFNLNALHRASQAGVHKSPTQWLRRGETNALIAELESQDVNLHLAPINKIHGGSAPGTFAHELLAVEYAGWISPAFRLQVNQTFIDYRTGKLEPAPGTTGDRWIFDLAVDTLRPDEASKLSMLKKFGEKRGQNMQFLPDYSESKGVHHSLSELLRRHHSNLSARKANQLLVHLGYLEVRSRKSKARGTRQFKCVTEKGARYGCNLVSPCNPNETQAHWYDGQFKQLLDELKSAAG</sequence>
<organism evidence="2 3">
    <name type="scientific">Microbulbifer spongiae</name>
    <dbReference type="NCBI Taxonomy" id="2944933"/>
    <lineage>
        <taxon>Bacteria</taxon>
        <taxon>Pseudomonadati</taxon>
        <taxon>Pseudomonadota</taxon>
        <taxon>Gammaproteobacteria</taxon>
        <taxon>Cellvibrionales</taxon>
        <taxon>Microbulbiferaceae</taxon>
        <taxon>Microbulbifer</taxon>
    </lineage>
</organism>
<gene>
    <name evidence="2" type="ORF">M8T91_03520</name>
</gene>
<evidence type="ECO:0000313" key="3">
    <source>
        <dbReference type="Proteomes" id="UP001321520"/>
    </source>
</evidence>
<dbReference type="Proteomes" id="UP001321520">
    <property type="component" value="Chromosome"/>
</dbReference>
<proteinExistence type="predicted"/>
<protein>
    <submittedName>
        <fullName evidence="2">KilA-N domain-containing protein</fullName>
    </submittedName>
</protein>
<dbReference type="SMART" id="SM01252">
    <property type="entry name" value="KilA-N"/>
    <property type="match status" value="1"/>
</dbReference>
<dbReference type="EMBL" id="CP098023">
    <property type="protein sequence ID" value="WKD50514.1"/>
    <property type="molecule type" value="Genomic_DNA"/>
</dbReference>
<evidence type="ECO:0000259" key="1">
    <source>
        <dbReference type="PROSITE" id="PS51301"/>
    </source>
</evidence>